<dbReference type="PANTHER" id="PTHR43326:SF1">
    <property type="entry name" value="METHIONINE--TRNA LIGASE, MITOCHONDRIAL"/>
    <property type="match status" value="1"/>
</dbReference>
<proteinExistence type="inferred from homology"/>
<dbReference type="InterPro" id="IPR015413">
    <property type="entry name" value="Methionyl/Leucyl_tRNA_Synth"/>
</dbReference>
<dbReference type="GO" id="GO:0004825">
    <property type="term" value="F:methionine-tRNA ligase activity"/>
    <property type="evidence" value="ECO:0007669"/>
    <property type="project" value="InterPro"/>
</dbReference>
<keyword evidence="3 6" id="KW-0067">ATP-binding</keyword>
<accession>A0A840IWB0</accession>
<feature type="region of interest" description="Disordered" evidence="7">
    <location>
        <begin position="145"/>
        <end position="207"/>
    </location>
</feature>
<dbReference type="RefSeq" id="WP_184780963.1">
    <property type="nucleotide sequence ID" value="NZ_JACHMG010000001.1"/>
</dbReference>
<dbReference type="GO" id="GO:0006431">
    <property type="term" value="P:methionyl-tRNA aminoacylation"/>
    <property type="evidence" value="ECO:0007669"/>
    <property type="project" value="TreeGrafter"/>
</dbReference>
<organism evidence="9 10">
    <name type="scientific">Amycolatopsis jiangsuensis</name>
    <dbReference type="NCBI Taxonomy" id="1181879"/>
    <lineage>
        <taxon>Bacteria</taxon>
        <taxon>Bacillati</taxon>
        <taxon>Actinomycetota</taxon>
        <taxon>Actinomycetes</taxon>
        <taxon>Pseudonocardiales</taxon>
        <taxon>Pseudonocardiaceae</taxon>
        <taxon>Amycolatopsis</taxon>
    </lineage>
</organism>
<dbReference type="Gene3D" id="3.40.50.620">
    <property type="entry name" value="HUPs"/>
    <property type="match status" value="1"/>
</dbReference>
<protein>
    <submittedName>
        <fullName evidence="9">Methionyl-tRNA synthetase</fullName>
    </submittedName>
</protein>
<evidence type="ECO:0000313" key="10">
    <source>
        <dbReference type="Proteomes" id="UP000581769"/>
    </source>
</evidence>
<evidence type="ECO:0000256" key="6">
    <source>
        <dbReference type="RuleBase" id="RU363039"/>
    </source>
</evidence>
<evidence type="ECO:0000256" key="7">
    <source>
        <dbReference type="SAM" id="MobiDB-lite"/>
    </source>
</evidence>
<dbReference type="PANTHER" id="PTHR43326">
    <property type="entry name" value="METHIONYL-TRNA SYNTHETASE"/>
    <property type="match status" value="1"/>
</dbReference>
<keyword evidence="2 6" id="KW-0547">Nucleotide-binding</keyword>
<evidence type="ECO:0000256" key="4">
    <source>
        <dbReference type="ARBA" id="ARBA00022917"/>
    </source>
</evidence>
<reference evidence="9 10" key="1">
    <citation type="submission" date="2020-08" db="EMBL/GenBank/DDBJ databases">
        <title>Sequencing the genomes of 1000 actinobacteria strains.</title>
        <authorList>
            <person name="Klenk H.-P."/>
        </authorList>
    </citation>
    <scope>NUCLEOTIDE SEQUENCE [LARGE SCALE GENOMIC DNA]</scope>
    <source>
        <strain evidence="9 10">DSM 45859</strain>
    </source>
</reference>
<dbReference type="InterPro" id="IPR023457">
    <property type="entry name" value="Met-tRNA_synth_2"/>
</dbReference>
<evidence type="ECO:0000259" key="8">
    <source>
        <dbReference type="Pfam" id="PF09334"/>
    </source>
</evidence>
<keyword evidence="10" id="KW-1185">Reference proteome</keyword>
<dbReference type="GO" id="GO:0005524">
    <property type="term" value="F:ATP binding"/>
    <property type="evidence" value="ECO:0007669"/>
    <property type="project" value="UniProtKB-KW"/>
</dbReference>
<comment type="similarity">
    <text evidence="6">Belongs to the class-I aminoacyl-tRNA synthetase family.</text>
</comment>
<comment type="caution">
    <text evidence="9">The sequence shown here is derived from an EMBL/GenBank/DDBJ whole genome shotgun (WGS) entry which is preliminary data.</text>
</comment>
<dbReference type="AlphaFoldDB" id="A0A840IWB0"/>
<gene>
    <name evidence="9" type="ORF">BJY18_003508</name>
</gene>
<dbReference type="SUPFAM" id="SSF52374">
    <property type="entry name" value="Nucleotidylyl transferase"/>
    <property type="match status" value="1"/>
</dbReference>
<feature type="compositionally biased region" description="Basic and acidic residues" evidence="7">
    <location>
        <begin position="186"/>
        <end position="205"/>
    </location>
</feature>
<dbReference type="Gene3D" id="2.170.220.10">
    <property type="match status" value="1"/>
</dbReference>
<evidence type="ECO:0000256" key="1">
    <source>
        <dbReference type="ARBA" id="ARBA00022598"/>
    </source>
</evidence>
<dbReference type="Pfam" id="PF09334">
    <property type="entry name" value="tRNA-synt_1g"/>
    <property type="match status" value="1"/>
</dbReference>
<dbReference type="InterPro" id="IPR001412">
    <property type="entry name" value="aa-tRNA-synth_I_CS"/>
</dbReference>
<keyword evidence="5 6" id="KW-0030">Aminoacyl-tRNA synthetase</keyword>
<evidence type="ECO:0000256" key="5">
    <source>
        <dbReference type="ARBA" id="ARBA00023146"/>
    </source>
</evidence>
<evidence type="ECO:0000256" key="2">
    <source>
        <dbReference type="ARBA" id="ARBA00022741"/>
    </source>
</evidence>
<keyword evidence="4 6" id="KW-0648">Protein biosynthesis</keyword>
<evidence type="ECO:0000313" key="9">
    <source>
        <dbReference type="EMBL" id="MBB4686023.1"/>
    </source>
</evidence>
<name>A0A840IWB0_9PSEU</name>
<dbReference type="EMBL" id="JACHMG010000001">
    <property type="protein sequence ID" value="MBB4686023.1"/>
    <property type="molecule type" value="Genomic_DNA"/>
</dbReference>
<dbReference type="PROSITE" id="PS00178">
    <property type="entry name" value="AA_TRNA_LIGASE_I"/>
    <property type="match status" value="1"/>
</dbReference>
<evidence type="ECO:0000256" key="3">
    <source>
        <dbReference type="ARBA" id="ARBA00022840"/>
    </source>
</evidence>
<keyword evidence="1 6" id="KW-0436">Ligase</keyword>
<dbReference type="InterPro" id="IPR014729">
    <property type="entry name" value="Rossmann-like_a/b/a_fold"/>
</dbReference>
<sequence>MTSFVTTAVPYVNAEPHLGHALELVQADVLARHRRSRGRPVRFQTGTDDNALKNVTAAKAAGVPVREFVDRGAALRDYEGRYCAGCEQFYAEAELVAGRCPEHGVPPEPVTERNWFFRLSRYADRLPDTISCKTVSPCVAPGVRARTRGHGLHRGAADRPGRSGAGQRPGQSGAPRADSRPSAPGRPDRRGSATGERHRTSRTDRVLGTVAGTCRALAVELAPFLPDGAERLRIQVAQGTIAHGPVRVFPRLA</sequence>
<dbReference type="Proteomes" id="UP000581769">
    <property type="component" value="Unassembled WGS sequence"/>
</dbReference>
<feature type="domain" description="Methionyl/Leucyl tRNA synthetase" evidence="8">
    <location>
        <begin position="4"/>
        <end position="71"/>
    </location>
</feature>